<dbReference type="GO" id="GO:0015293">
    <property type="term" value="F:symporter activity"/>
    <property type="evidence" value="ECO:0007669"/>
    <property type="project" value="TreeGrafter"/>
</dbReference>
<dbReference type="Gene3D" id="2.60.40.60">
    <property type="entry name" value="Cadherins"/>
    <property type="match status" value="2"/>
</dbReference>
<feature type="domain" description="Cadherin" evidence="14">
    <location>
        <begin position="1857"/>
        <end position="1937"/>
    </location>
</feature>
<dbReference type="InterPro" id="IPR002126">
    <property type="entry name" value="Cadherin-like_dom"/>
</dbReference>
<dbReference type="GO" id="GO:0006814">
    <property type="term" value="P:sodium ion transport"/>
    <property type="evidence" value="ECO:0007669"/>
    <property type="project" value="UniProtKB-KW"/>
</dbReference>
<sequence>MPTTAAPVTVTFSWYDYTLFSTMLAISVMIGIYFGCFGSKQSTASEYLMGGKKMHIFPIAMSLVASHISGITLLGVPADVYKYGGAYWLCIPALIIVGIVSNLVYLPVLFEAQITSVYEYLEKRFDQRARTFSSLLFALSQVLFLPIVIYIPALAFAAATGFNLHLITPIICGICIFYTTIGGLKAVVWTDTLQFTVTLGAVTVVLALGVRATGGFANVWSKSLEGKRLDFIDFDPDVTRSDNFWAPVIGLSIVWISMTNTSQSCVQKLLSVATLRDAKLVIIYYVMGMSLVKTASVITGLIIYARYSDCDPFASHRITRKDQLLPYYVLDVAGSVPGLSGLFIAGVFSAGLSTLSAHLNCMSGTIYEDFVSKRVPRTITEQSKSKILKLIVVVCGVVCTALVFVFEHLGGILQLSISFAGATGGPLLGMFTLGTLSRRANCKGVFYGGVIGLIIVLSLALPVKYLQSYGIIRDLEKPTSIEGCSFNFTTVHQRYETQTPRSDESLVIFKISFYYYSLIGFFFTTVSGLIISYCTERDEKSVDEALLKVTTTDNGTASSYLDIEVDQDNKILLVKTNDNFINFDNDTPTSASTEIIISVTATLKCPKGDSKLTFSIPVEDTNNNKPTFLNPTYEYSMPMPLVPKIDLTNFGDLIIAEDLDFSNKKITFTVDPSDVFQVESVATSDTKQFRTSLKVAQYQRFSEDTVVTITATDEGTPTSSSTTTVTIKVDQELSLPDIPTFKNAVYKFEYSESEGVPAVKALGDPITVTTSDATVTDVTIEDNNYVTAVFDQTTSQVSIDTTGTPIGLTTESVMLFELTVTLNKNPTDSSKTIILLEIPNDNVITVPTFSEPFYTAQYLTESDPHTIKLDEGQEISITEKEDVDITLSGDDHFSINYDTDAGKWQLNVVTNLEEDVLKKGQDIILTLEASVKDSSVSVGKGYTALVVKLPEVKVIEVPSFTQIHYSANYVVNTEEGQADTVTIEDGPITLNPTEEVVNVALDESSGNGNFKVTKEDDHWIITVTTNLAQEDLDKGGEIVLSLSATVTGQDDIQGFATLIIALPPVKQAEVPLFSQVYYTADYAVNTQGELDTVTISNGPIATEPTDALVALVDSSDNFGVALKEDHWIITVTKNLAQEDLAKGGDILLSLSAIVTGQDDNQGFATLVIALPPVAETQVPKFSEAYYTASYKVVEDHGTVELSNGPIAATSAGATVDITLKESSDNFELVLDDGTWVVNVIKDLPQDVLESGAEYVLTLEATVEGGEAVDPGESVLIITVQAPEIPVFGQPHYTAQYTVDSEKGTITITDGPITVTPSDSVTVALEDSEYLDYFSLSIDPETKTCVVAVVQNLPQDVLDKAEDIILNLEATTSGSKAGVSVLVITLPKAATSDIPKFSKAYYIGKYEVDSDQNAKVTLKSPITIASPEDQTVTVNFAEVTEYFDIQENPTTNVWEVSVTKNLPDAVLQSGEDQIFSLQAIIAGGAADDTGTSALVIQIEKTDPVNTPKFLKPYYSATYNVDENGDPSVSVTDGPITLSSSDAVVDVTFADSYAEYFAIDLSADPQITVIKPVEDDVINENQEILLTLQVSLKESTDVETAVVALKLPYVETSKTLKFTQPAYEFSYVLDDDAASIDTHGESISLANGDSSVEITVSGTYKDNFKVQPNGDDTYSISVETPLDQSVLDGQLDILLILDAALAGADDGFATILLDLPKKEAGTSPQFAKSSYTATYSIEDDNDIVTLDDVITLEDATVAATVTVEGTYSDNFNIVPNADDNTYTLEVVSNLDDATLIKEVDIVLSLKASTEGATTFGSATLVIKLPKKVAPAAFTQPYYEADYKLEEKTHSIELKNGPIDLDGDNIAETTVALTGDLKDNFAISATAPYEITLTANLDEDVLNSQHDVVITLVASLEGSSLTSSAPVIITIPDAPSPPKFTQVMYTAKYEVTDDAATVTLEDGTIATDAEDPSSVTVSVESPYDANFDLTYDDATKTYSVKVNTLLDTDVVDKQSEIYVVLDATVDRALDHSSASLVVKMPAKTSDVVPKFSEAYYTATYKHEADADDTVEIPDATSVAIVSDHASDTTVAVVDYYVANFEPTLDGDAWQLVVQQKLDDDILNNQKEIYVTLEASLTGSAEVGRTTIIMSLPTQDLKEAPRFTETYYTAEYTIDSEGTHQVTCDPISITVPADDALTKVTLQDYADNFKLTHDTDKAEWTITLDKNLDDTVLKANTELNIVLSAHLDNSKGDGTATLVVKLPKIAEEAIAFGQDIYEGAYTKSDGDNDDTVELLSEIVVTSGATVAIQTEDYKDNFAVDCQDTKCTLSVAQDLSDDILTTKSEIVLVLEASKTDVTDKGKATVIVSLPLQDVINAPEFEEVVYATTYSLDQNDKGTVTSVQIKIKGVDDVKDIEVKLSGDNEDCFTVAPKTDHWELTVANNLPQTVVDDNISILLTLTATKSGVTVSGEAGLVVNMPQKVAASEFHFETNVYMGDYSTENELSIESDIVIDGVKRDDPKIDLTGDYKDSFSAAYADQKVTITLKSPLSSDVLENNAVISVGIKATQDTDEATATLVVKLPKQQDDSEGPEFTKLTYTATYTIHKDDADEITIDDGPIQIQNVDDPSKLTLTIDDNNKEYLQIEAEEDHWKITVLKNLPLEITDDQASLVVTLTAKLEGVASPGEAALVIHLPKKVAPASFNFDSNSYLASYSLDEDGNYILTVATTITIEGDSEVDVALEGDFSKYFKATRQDSTVTITKADTLPDNIVNTESAISVDIVATKETNVTETVKATLIVKLPKSQRNGGDSDDSSDDKTGLIAAVAVLAVLLVASLVGSAVFYYLKFKRGNNYSNMDEGPRLSERFRKNSNSTDTKKIDHPTRRPTGVIKYPLNDEVVGETTTDDDPLERRKSVQFDVVNIDELEIESEMPDDDPEEIEYESMENEEENSTDLTDTKEGTQFRVIMEHEEILIFCFWPFVKPQELLEVITTLLNYQNSFWYKIGVMLLKRPSVLFDTPDMMKVTNVAGSGSLYLDIEVDQDNKILVVKTNDNFDNFDNDTPASASPKIIISMTATLKCPNGDSKMTFSLPVEDTNNNKPTFLKPAYNYDMPTICLSPKIDVTIYGEPIIAEDLDFSNTKITFTVDPSDVFQVESVPMSDGPKQYRTSLTVAQYQTLSEKIVLTITATDDGTPQRTDTTIVTIKGDENCNSPDIPTFKETIYKFEYSESEGIPAIRALGDLITVITSDVNLTDVAVEANDYVKVVFDRATSQVLIDTTGTPIGMTSKSVMLFTLAVTLNKNAAVGSKTMILLEIPNDKVISVPKFSKPFYTAQYLTDSDSHTIKLDDGQEISTTKKEDVYISLSSDDHFSMSYAAGNWQVNVMTNLEEDILKKGGYIILTLEARVKDSSVNMEKGHTALIVRLPEVKIN</sequence>
<evidence type="ECO:0000256" key="11">
    <source>
        <dbReference type="PROSITE-ProRule" id="PRU00043"/>
    </source>
</evidence>
<evidence type="ECO:0000313" key="16">
    <source>
        <dbReference type="Proteomes" id="UP000719412"/>
    </source>
</evidence>
<feature type="compositionally biased region" description="Basic and acidic residues" evidence="12">
    <location>
        <begin position="2853"/>
        <end position="2862"/>
    </location>
</feature>
<dbReference type="InterPro" id="IPR001734">
    <property type="entry name" value="Na/solute_symporter"/>
</dbReference>
<dbReference type="InterPro" id="IPR051163">
    <property type="entry name" value="Sodium:Solute_Symporter_SSF"/>
</dbReference>
<name>A0A8J6L4W9_TENMO</name>
<evidence type="ECO:0000256" key="8">
    <source>
        <dbReference type="ARBA" id="ARBA00023065"/>
    </source>
</evidence>
<evidence type="ECO:0000259" key="14">
    <source>
        <dbReference type="PROSITE" id="PS50268"/>
    </source>
</evidence>
<dbReference type="GO" id="GO:0007156">
    <property type="term" value="P:homophilic cell adhesion via plasma membrane adhesion molecules"/>
    <property type="evidence" value="ECO:0007669"/>
    <property type="project" value="InterPro"/>
</dbReference>
<feature type="transmembrane region" description="Helical" evidence="13">
    <location>
        <begin position="56"/>
        <end position="74"/>
    </location>
</feature>
<dbReference type="SMART" id="SM00112">
    <property type="entry name" value="CA"/>
    <property type="match status" value="2"/>
</dbReference>
<feature type="transmembrane region" description="Helical" evidence="13">
    <location>
        <begin position="244"/>
        <end position="261"/>
    </location>
</feature>
<feature type="region of interest" description="Disordered" evidence="12">
    <location>
        <begin position="2923"/>
        <end position="2951"/>
    </location>
</feature>
<evidence type="ECO:0000256" key="6">
    <source>
        <dbReference type="ARBA" id="ARBA00022989"/>
    </source>
</evidence>
<reference evidence="15" key="2">
    <citation type="submission" date="2021-08" db="EMBL/GenBank/DDBJ databases">
        <authorList>
            <person name="Eriksson T."/>
        </authorList>
    </citation>
    <scope>NUCLEOTIDE SEQUENCE</scope>
    <source>
        <strain evidence="15">Stoneville</strain>
        <tissue evidence="15">Whole head</tissue>
    </source>
</reference>
<comment type="subcellular location">
    <subcellularLocation>
        <location evidence="1">Cell membrane</location>
        <topology evidence="1">Multi-pass membrane protein</topology>
    </subcellularLocation>
</comment>
<feature type="transmembrane region" description="Helical" evidence="13">
    <location>
        <begin position="327"/>
        <end position="352"/>
    </location>
</feature>
<feature type="transmembrane region" description="Helical" evidence="13">
    <location>
        <begin position="445"/>
        <end position="463"/>
    </location>
</feature>
<feature type="transmembrane region" description="Helical" evidence="13">
    <location>
        <begin position="131"/>
        <end position="156"/>
    </location>
</feature>
<organism evidence="15 16">
    <name type="scientific">Tenebrio molitor</name>
    <name type="common">Yellow mealworm beetle</name>
    <dbReference type="NCBI Taxonomy" id="7067"/>
    <lineage>
        <taxon>Eukaryota</taxon>
        <taxon>Metazoa</taxon>
        <taxon>Ecdysozoa</taxon>
        <taxon>Arthropoda</taxon>
        <taxon>Hexapoda</taxon>
        <taxon>Insecta</taxon>
        <taxon>Pterygota</taxon>
        <taxon>Neoptera</taxon>
        <taxon>Endopterygota</taxon>
        <taxon>Coleoptera</taxon>
        <taxon>Polyphaga</taxon>
        <taxon>Cucujiformia</taxon>
        <taxon>Tenebrionidae</taxon>
        <taxon>Tenebrio</taxon>
    </lineage>
</organism>
<feature type="compositionally biased region" description="Acidic residues" evidence="12">
    <location>
        <begin position="2923"/>
        <end position="2945"/>
    </location>
</feature>
<feature type="domain" description="Cadherin" evidence="14">
    <location>
        <begin position="654"/>
        <end position="741"/>
    </location>
</feature>
<evidence type="ECO:0000256" key="2">
    <source>
        <dbReference type="ARBA" id="ARBA00006434"/>
    </source>
</evidence>
<evidence type="ECO:0000256" key="13">
    <source>
        <dbReference type="SAM" id="Phobius"/>
    </source>
</evidence>
<evidence type="ECO:0000256" key="1">
    <source>
        <dbReference type="ARBA" id="ARBA00004651"/>
    </source>
</evidence>
<accession>A0A8J6L4W9</accession>
<dbReference type="PANTHER" id="PTHR42985">
    <property type="entry name" value="SODIUM-COUPLED MONOCARBOXYLATE TRANSPORTER"/>
    <property type="match status" value="1"/>
</dbReference>
<feature type="region of interest" description="Disordered" evidence="12">
    <location>
        <begin position="2853"/>
        <end position="2881"/>
    </location>
</feature>
<comment type="similarity">
    <text evidence="2">Belongs to the sodium:solute symporter (SSF) (TC 2.A.21) family.</text>
</comment>
<keyword evidence="3" id="KW-0813">Transport</keyword>
<dbReference type="NCBIfam" id="TIGR00813">
    <property type="entry name" value="sss"/>
    <property type="match status" value="1"/>
</dbReference>
<dbReference type="PROSITE" id="PS50268">
    <property type="entry name" value="CADHERIN_2"/>
    <property type="match status" value="3"/>
</dbReference>
<feature type="transmembrane region" description="Helical" evidence="13">
    <location>
        <begin position="412"/>
        <end position="433"/>
    </location>
</feature>
<evidence type="ECO:0000256" key="4">
    <source>
        <dbReference type="ARBA" id="ARBA00022475"/>
    </source>
</evidence>
<dbReference type="Proteomes" id="UP000719412">
    <property type="component" value="Unassembled WGS sequence"/>
</dbReference>
<keyword evidence="8" id="KW-0406">Ion transport</keyword>
<dbReference type="Gene3D" id="1.20.1730.10">
    <property type="entry name" value="Sodium/glucose cotransporter"/>
    <property type="match status" value="1"/>
</dbReference>
<evidence type="ECO:0000256" key="3">
    <source>
        <dbReference type="ARBA" id="ARBA00022448"/>
    </source>
</evidence>
<dbReference type="GO" id="GO:0005886">
    <property type="term" value="C:plasma membrane"/>
    <property type="evidence" value="ECO:0007669"/>
    <property type="project" value="UniProtKB-SubCell"/>
</dbReference>
<dbReference type="PROSITE" id="PS50283">
    <property type="entry name" value="NA_SOLUT_SYMP_3"/>
    <property type="match status" value="1"/>
</dbReference>
<gene>
    <name evidence="15" type="ORF">GEV33_011565</name>
</gene>
<evidence type="ECO:0000256" key="9">
    <source>
        <dbReference type="ARBA" id="ARBA00023136"/>
    </source>
</evidence>
<evidence type="ECO:0000256" key="10">
    <source>
        <dbReference type="ARBA" id="ARBA00023201"/>
    </source>
</evidence>
<feature type="transmembrane region" description="Helical" evidence="13">
    <location>
        <begin position="17"/>
        <end position="36"/>
    </location>
</feature>
<dbReference type="EMBL" id="JABDTM020026959">
    <property type="protein sequence ID" value="KAH0811224.1"/>
    <property type="molecule type" value="Genomic_DNA"/>
</dbReference>
<keyword evidence="11" id="KW-0106">Calcium</keyword>
<evidence type="ECO:0000256" key="7">
    <source>
        <dbReference type="ARBA" id="ARBA00023053"/>
    </source>
</evidence>
<keyword evidence="5 13" id="KW-0812">Transmembrane</keyword>
<feature type="transmembrane region" description="Helical" evidence="13">
    <location>
        <begin position="387"/>
        <end position="406"/>
    </location>
</feature>
<evidence type="ECO:0000256" key="5">
    <source>
        <dbReference type="ARBA" id="ARBA00022692"/>
    </source>
</evidence>
<feature type="transmembrane region" description="Helical" evidence="13">
    <location>
        <begin position="193"/>
        <end position="214"/>
    </location>
</feature>
<reference evidence="15" key="1">
    <citation type="journal article" date="2020" name="J Insects Food Feed">
        <title>The yellow mealworm (Tenebrio molitor) genome: a resource for the emerging insects as food and feed industry.</title>
        <authorList>
            <person name="Eriksson T."/>
            <person name="Andere A."/>
            <person name="Kelstrup H."/>
            <person name="Emery V."/>
            <person name="Picard C."/>
        </authorList>
    </citation>
    <scope>NUCLEOTIDE SEQUENCE</scope>
    <source>
        <strain evidence="15">Stoneville</strain>
        <tissue evidence="15">Whole head</tissue>
    </source>
</reference>
<feature type="transmembrane region" description="Helical" evidence="13">
    <location>
        <begin position="86"/>
        <end position="110"/>
    </location>
</feature>
<proteinExistence type="inferred from homology"/>
<dbReference type="InterPro" id="IPR038377">
    <property type="entry name" value="Na/Glc_symporter_sf"/>
</dbReference>
<evidence type="ECO:0000256" key="12">
    <source>
        <dbReference type="SAM" id="MobiDB-lite"/>
    </source>
</evidence>
<dbReference type="PANTHER" id="PTHR42985:SF21">
    <property type="entry name" value="SODIUM-DEPENDENT MULTIVITAMIN TRANSPORTER-LIKE PROTEIN"/>
    <property type="match status" value="1"/>
</dbReference>
<dbReference type="CDD" id="cd11492">
    <property type="entry name" value="SLC5sbd_NIS-SMVT"/>
    <property type="match status" value="1"/>
</dbReference>
<feature type="transmembrane region" description="Helical" evidence="13">
    <location>
        <begin position="162"/>
        <end position="181"/>
    </location>
</feature>
<dbReference type="Pfam" id="PF00474">
    <property type="entry name" value="SSF"/>
    <property type="match status" value="1"/>
</dbReference>
<keyword evidence="9 13" id="KW-0472">Membrane</keyword>
<comment type="caution">
    <text evidence="15">The sequence shown here is derived from an EMBL/GenBank/DDBJ whole genome shotgun (WGS) entry which is preliminary data.</text>
</comment>
<evidence type="ECO:0000313" key="15">
    <source>
        <dbReference type="EMBL" id="KAH0811224.1"/>
    </source>
</evidence>
<keyword evidence="10" id="KW-0739">Sodium transport</keyword>
<dbReference type="GO" id="GO:0005509">
    <property type="term" value="F:calcium ion binding"/>
    <property type="evidence" value="ECO:0007669"/>
    <property type="project" value="UniProtKB-UniRule"/>
</dbReference>
<keyword evidence="16" id="KW-1185">Reference proteome</keyword>
<keyword evidence="6 13" id="KW-1133">Transmembrane helix</keyword>
<feature type="domain" description="Cadherin" evidence="14">
    <location>
        <begin position="3123"/>
        <end position="3211"/>
    </location>
</feature>
<feature type="transmembrane region" description="Helical" evidence="13">
    <location>
        <begin position="282"/>
        <end position="307"/>
    </location>
</feature>
<dbReference type="SUPFAM" id="SSF49313">
    <property type="entry name" value="Cadherin-like"/>
    <property type="match status" value="2"/>
</dbReference>
<dbReference type="InterPro" id="IPR015919">
    <property type="entry name" value="Cadherin-like_sf"/>
</dbReference>
<protein>
    <recommendedName>
        <fullName evidence="14">Cadherin domain-containing protein</fullName>
    </recommendedName>
</protein>
<keyword evidence="4" id="KW-1003">Cell membrane</keyword>
<keyword evidence="7" id="KW-0915">Sodium</keyword>